<dbReference type="EMBL" id="ALNZ01000032">
    <property type="protein sequence ID" value="EKV56362.1"/>
    <property type="molecule type" value="Genomic_DNA"/>
</dbReference>
<dbReference type="STRING" id="1289135.A966_10972"/>
<keyword evidence="6 7" id="KW-0472">Membrane</keyword>
<dbReference type="GeneID" id="66488598"/>
<dbReference type="GO" id="GO:0005886">
    <property type="term" value="C:plasma membrane"/>
    <property type="evidence" value="ECO:0007669"/>
    <property type="project" value="UniProtKB-SubCell"/>
</dbReference>
<dbReference type="SUPFAM" id="SSF161098">
    <property type="entry name" value="MetI-like"/>
    <property type="match status" value="1"/>
</dbReference>
<evidence type="ECO:0000256" key="3">
    <source>
        <dbReference type="ARBA" id="ARBA00022475"/>
    </source>
</evidence>
<keyword evidence="4 7" id="KW-0812">Transmembrane</keyword>
<feature type="transmembrane region" description="Helical" evidence="7">
    <location>
        <begin position="242"/>
        <end position="260"/>
    </location>
</feature>
<name>A0A2U4EYA2_9SPIR</name>
<evidence type="ECO:0000256" key="5">
    <source>
        <dbReference type="ARBA" id="ARBA00022989"/>
    </source>
</evidence>
<comment type="caution">
    <text evidence="9">The sequence shown here is derived from an EMBL/GenBank/DDBJ whole genome shotgun (WGS) entry which is preliminary data.</text>
</comment>
<feature type="domain" description="ABC transmembrane type-1" evidence="8">
    <location>
        <begin position="71"/>
        <end position="260"/>
    </location>
</feature>
<dbReference type="InterPro" id="IPR025966">
    <property type="entry name" value="OppC_N"/>
</dbReference>
<feature type="transmembrane region" description="Helical" evidence="7">
    <location>
        <begin position="120"/>
        <end position="144"/>
    </location>
</feature>
<dbReference type="PANTHER" id="PTHR43386">
    <property type="entry name" value="OLIGOPEPTIDE TRANSPORT SYSTEM PERMEASE PROTEIN APPC"/>
    <property type="match status" value="1"/>
</dbReference>
<gene>
    <name evidence="9" type="ORF">A966_10972</name>
</gene>
<keyword evidence="2 7" id="KW-0813">Transport</keyword>
<dbReference type="InterPro" id="IPR035906">
    <property type="entry name" value="MetI-like_sf"/>
</dbReference>
<evidence type="ECO:0000259" key="8">
    <source>
        <dbReference type="PROSITE" id="PS50928"/>
    </source>
</evidence>
<feature type="transmembrane region" description="Helical" evidence="7">
    <location>
        <begin position="202"/>
        <end position="221"/>
    </location>
</feature>
<proteinExistence type="inferred from homology"/>
<dbReference type="Pfam" id="PF00528">
    <property type="entry name" value="BPD_transp_1"/>
    <property type="match status" value="1"/>
</dbReference>
<sequence>MLKRFLDNKIAFGCTVFILLIALIGILAPLIAPNDPYANNILNKFAGISKEYPLGTDQLGRCILSRMIYGIRYTLFLSLLTMLGTIALGTLMGILAGYFKGAVDEVIMRIVDVMLSFPSQIMILAVVALLGVDIANVIIANVFIKWAWYSRMIRTNVLKYREKNFVLFSKTVGSPSRFILFNHMVPSISSEMIVLATLDTGWAILNISTLSFLGLGVQAPIPEWGAMLNEAKNVMTTNPKQMIVPGIAIVFLVASFNMLGDALRDVLDPKESRA</sequence>
<dbReference type="InterPro" id="IPR000515">
    <property type="entry name" value="MetI-like"/>
</dbReference>
<dbReference type="RefSeq" id="WP_008725320.1">
    <property type="nucleotide sequence ID" value="NZ_JH994111.1"/>
</dbReference>
<reference evidence="9 10" key="1">
    <citation type="submission" date="2012-07" db="EMBL/GenBank/DDBJ databases">
        <title>Genome sequence of Brachyspira sp. 30446, isolated from a pig with mucohaemorrhagic colitis.</title>
        <authorList>
            <person name="Rubin J.E."/>
            <person name="Fernando C."/>
            <person name="Harding J.C.S."/>
            <person name="Hill J.E."/>
        </authorList>
    </citation>
    <scope>NUCLEOTIDE SEQUENCE [LARGE SCALE GENOMIC DNA]</scope>
    <source>
        <strain evidence="9 10">30446</strain>
    </source>
</reference>
<dbReference type="PANTHER" id="PTHR43386:SF1">
    <property type="entry name" value="D,D-DIPEPTIDE TRANSPORT SYSTEM PERMEASE PROTEIN DDPC-RELATED"/>
    <property type="match status" value="1"/>
</dbReference>
<feature type="transmembrane region" description="Helical" evidence="7">
    <location>
        <begin position="75"/>
        <end position="99"/>
    </location>
</feature>
<dbReference type="InterPro" id="IPR050366">
    <property type="entry name" value="BP-dependent_transpt_permease"/>
</dbReference>
<dbReference type="Pfam" id="PF12911">
    <property type="entry name" value="OppC_N"/>
    <property type="match status" value="1"/>
</dbReference>
<protein>
    <submittedName>
        <fullName evidence="9">Binding-protein-dependent transport system inner membrane protein</fullName>
    </submittedName>
</protein>
<dbReference type="OrthoDB" id="9783218at2"/>
<accession>A0A2U4EYA2</accession>
<evidence type="ECO:0000256" key="2">
    <source>
        <dbReference type="ARBA" id="ARBA00022448"/>
    </source>
</evidence>
<evidence type="ECO:0000256" key="4">
    <source>
        <dbReference type="ARBA" id="ARBA00022692"/>
    </source>
</evidence>
<evidence type="ECO:0000256" key="7">
    <source>
        <dbReference type="RuleBase" id="RU363032"/>
    </source>
</evidence>
<evidence type="ECO:0000256" key="6">
    <source>
        <dbReference type="ARBA" id="ARBA00023136"/>
    </source>
</evidence>
<dbReference type="GO" id="GO:0055085">
    <property type="term" value="P:transmembrane transport"/>
    <property type="evidence" value="ECO:0007669"/>
    <property type="project" value="InterPro"/>
</dbReference>
<keyword evidence="5 7" id="KW-1133">Transmembrane helix</keyword>
<keyword evidence="3" id="KW-1003">Cell membrane</keyword>
<dbReference type="AlphaFoldDB" id="A0A2U4EYA2"/>
<dbReference type="Proteomes" id="UP000011663">
    <property type="component" value="Unassembled WGS sequence"/>
</dbReference>
<dbReference type="PROSITE" id="PS50928">
    <property type="entry name" value="ABC_TM1"/>
    <property type="match status" value="1"/>
</dbReference>
<evidence type="ECO:0000313" key="9">
    <source>
        <dbReference type="EMBL" id="EKV56362.1"/>
    </source>
</evidence>
<organism evidence="9 10">
    <name type="scientific">Brachyspira hampsonii 30446</name>
    <dbReference type="NCBI Taxonomy" id="1289135"/>
    <lineage>
        <taxon>Bacteria</taxon>
        <taxon>Pseudomonadati</taxon>
        <taxon>Spirochaetota</taxon>
        <taxon>Spirochaetia</taxon>
        <taxon>Brachyspirales</taxon>
        <taxon>Brachyspiraceae</taxon>
        <taxon>Brachyspira</taxon>
    </lineage>
</organism>
<dbReference type="InterPro" id="IPR053474">
    <property type="entry name" value="Staphylopine_ABC_permease"/>
</dbReference>
<comment type="subcellular location">
    <subcellularLocation>
        <location evidence="1 7">Cell membrane</location>
        <topology evidence="1 7">Multi-pass membrane protein</topology>
    </subcellularLocation>
</comment>
<evidence type="ECO:0000256" key="1">
    <source>
        <dbReference type="ARBA" id="ARBA00004651"/>
    </source>
</evidence>
<evidence type="ECO:0000313" key="10">
    <source>
        <dbReference type="Proteomes" id="UP000011663"/>
    </source>
</evidence>
<feature type="transmembrane region" description="Helical" evidence="7">
    <location>
        <begin position="12"/>
        <end position="32"/>
    </location>
</feature>
<dbReference type="NCBIfam" id="NF045473">
    <property type="entry name" value="Opp1C"/>
    <property type="match status" value="1"/>
</dbReference>
<comment type="similarity">
    <text evidence="7">Belongs to the binding-protein-dependent transport system permease family.</text>
</comment>
<dbReference type="Gene3D" id="1.10.3720.10">
    <property type="entry name" value="MetI-like"/>
    <property type="match status" value="1"/>
</dbReference>